<dbReference type="Proteomes" id="UP000816034">
    <property type="component" value="Unassembled WGS sequence"/>
</dbReference>
<comment type="caution">
    <text evidence="2">The sequence shown here is derived from an EMBL/GenBank/DDBJ whole genome shotgun (WGS) entry which is preliminary data.</text>
</comment>
<sequence>MLILRFKKLIVGGAVSLGVGYQQKKDYDSRKTLAVEFLMDRPSIEEEEEEDGDQEPHLNIGSEEANRIAREAQQRKLVEGGTPTKDELHKILQEQLQMDMATNISSTPGNK</sequence>
<evidence type="ECO:0000313" key="3">
    <source>
        <dbReference type="Proteomes" id="UP000816034"/>
    </source>
</evidence>
<dbReference type="EMBL" id="PYSW02000008">
    <property type="protein sequence ID" value="KAG2389103.1"/>
    <property type="molecule type" value="Genomic_DNA"/>
</dbReference>
<dbReference type="GeneID" id="68106956"/>
<organism evidence="2 3">
    <name type="scientific">Naegleria lovaniensis</name>
    <name type="common">Amoeba</name>
    <dbReference type="NCBI Taxonomy" id="51637"/>
    <lineage>
        <taxon>Eukaryota</taxon>
        <taxon>Discoba</taxon>
        <taxon>Heterolobosea</taxon>
        <taxon>Tetramitia</taxon>
        <taxon>Eutetramitia</taxon>
        <taxon>Vahlkampfiidae</taxon>
        <taxon>Naegleria</taxon>
    </lineage>
</organism>
<accession>A0AA88GZ73</accession>
<reference evidence="2 3" key="1">
    <citation type="journal article" date="2018" name="BMC Genomics">
        <title>The genome of Naegleria lovaniensis, the basis for a comparative approach to unravel pathogenicity factors of the human pathogenic amoeba N. fowleri.</title>
        <authorList>
            <person name="Liechti N."/>
            <person name="Schurch N."/>
            <person name="Bruggmann R."/>
            <person name="Wittwer M."/>
        </authorList>
    </citation>
    <scope>NUCLEOTIDE SEQUENCE [LARGE SCALE GENOMIC DNA]</scope>
    <source>
        <strain evidence="2 3">ATCC 30569</strain>
    </source>
</reference>
<evidence type="ECO:0000256" key="1">
    <source>
        <dbReference type="SAM" id="MobiDB-lite"/>
    </source>
</evidence>
<protein>
    <submittedName>
        <fullName evidence="2">Uncharacterized protein</fullName>
    </submittedName>
</protein>
<name>A0AA88GZ73_NAELO</name>
<evidence type="ECO:0000313" key="2">
    <source>
        <dbReference type="EMBL" id="KAG2389103.1"/>
    </source>
</evidence>
<gene>
    <name evidence="2" type="ORF">C9374_014503</name>
</gene>
<feature type="region of interest" description="Disordered" evidence="1">
    <location>
        <begin position="41"/>
        <end position="66"/>
    </location>
</feature>
<proteinExistence type="predicted"/>
<dbReference type="RefSeq" id="XP_044553095.1">
    <property type="nucleotide sequence ID" value="XM_044690498.1"/>
</dbReference>
<dbReference type="AlphaFoldDB" id="A0AA88GZ73"/>
<keyword evidence="3" id="KW-1185">Reference proteome</keyword>